<feature type="domain" description="WxL" evidence="3">
    <location>
        <begin position="29"/>
        <end position="248"/>
    </location>
</feature>
<keyword evidence="2" id="KW-0732">Signal</keyword>
<dbReference type="RefSeq" id="WP_125694683.1">
    <property type="nucleotide sequence ID" value="NZ_JBHSSK010000027.1"/>
</dbReference>
<dbReference type="EMBL" id="JBHSSK010000027">
    <property type="protein sequence ID" value="MFC6207929.1"/>
    <property type="molecule type" value="Genomic_DNA"/>
</dbReference>
<feature type="chain" id="PRO_5046675094" evidence="2">
    <location>
        <begin position="27"/>
        <end position="250"/>
    </location>
</feature>
<sequence length="250" mass="24889">MKKSLSSLVLAGALLVGAVAPVTANAATTSSTGKTTTSVEFTKPTKPVTPVNPDNPDQPVGTAPGNTDHGGATDPALSGDLAFLYVSKGINFGSHQSVTTQTEAAAQSFKAESVDSQDFGTGTPNANLVTEVSDARGTNAGWNVSVTASDLTGDNGSSITGASLQLNGAATEANNKVVNSADDTIASNSKTLTTGGSAEVLYSAAEGHGAGTTAMQIAPDNISLSSLPVNVKAGTYTGTLNWTLGDTPEA</sequence>
<keyword evidence="5" id="KW-1185">Reference proteome</keyword>
<organism evidence="4 5">
    <name type="scientific">Levilactobacillus tongjiangensis</name>
    <dbReference type="NCBI Taxonomy" id="2486023"/>
    <lineage>
        <taxon>Bacteria</taxon>
        <taxon>Bacillati</taxon>
        <taxon>Bacillota</taxon>
        <taxon>Bacilli</taxon>
        <taxon>Lactobacillales</taxon>
        <taxon>Lactobacillaceae</taxon>
        <taxon>Levilactobacillus</taxon>
    </lineage>
</organism>
<comment type="caution">
    <text evidence="4">The sequence shown here is derived from an EMBL/GenBank/DDBJ whole genome shotgun (WGS) entry which is preliminary data.</text>
</comment>
<evidence type="ECO:0000256" key="1">
    <source>
        <dbReference type="SAM" id="MobiDB-lite"/>
    </source>
</evidence>
<name>A0ABW1STS8_9LACO</name>
<evidence type="ECO:0000313" key="4">
    <source>
        <dbReference type="EMBL" id="MFC6207929.1"/>
    </source>
</evidence>
<protein>
    <submittedName>
        <fullName evidence="4">WxL domain-containing protein</fullName>
    </submittedName>
</protein>
<dbReference type="InterPro" id="IPR027994">
    <property type="entry name" value="WxL_dom"/>
</dbReference>
<dbReference type="Pfam" id="PF13731">
    <property type="entry name" value="WxL"/>
    <property type="match status" value="1"/>
</dbReference>
<gene>
    <name evidence="4" type="ORF">ACFP1G_10705</name>
</gene>
<proteinExistence type="predicted"/>
<evidence type="ECO:0000256" key="2">
    <source>
        <dbReference type="SAM" id="SignalP"/>
    </source>
</evidence>
<reference evidence="5" key="1">
    <citation type="journal article" date="2019" name="Int. J. Syst. Evol. Microbiol.">
        <title>The Global Catalogue of Microorganisms (GCM) 10K type strain sequencing project: providing services to taxonomists for standard genome sequencing and annotation.</title>
        <authorList>
            <consortium name="The Broad Institute Genomics Platform"/>
            <consortium name="The Broad Institute Genome Sequencing Center for Infectious Disease"/>
            <person name="Wu L."/>
            <person name="Ma J."/>
        </authorList>
    </citation>
    <scope>NUCLEOTIDE SEQUENCE [LARGE SCALE GENOMIC DNA]</scope>
    <source>
        <strain evidence="5">CCM 8905</strain>
    </source>
</reference>
<feature type="compositionally biased region" description="Low complexity" evidence="1">
    <location>
        <begin position="26"/>
        <end position="57"/>
    </location>
</feature>
<feature type="signal peptide" evidence="2">
    <location>
        <begin position="1"/>
        <end position="26"/>
    </location>
</feature>
<feature type="region of interest" description="Disordered" evidence="1">
    <location>
        <begin position="26"/>
        <end position="74"/>
    </location>
</feature>
<evidence type="ECO:0000259" key="3">
    <source>
        <dbReference type="Pfam" id="PF13731"/>
    </source>
</evidence>
<accession>A0ABW1STS8</accession>
<dbReference type="Proteomes" id="UP001596254">
    <property type="component" value="Unassembled WGS sequence"/>
</dbReference>
<evidence type="ECO:0000313" key="5">
    <source>
        <dbReference type="Proteomes" id="UP001596254"/>
    </source>
</evidence>